<evidence type="ECO:0000313" key="2">
    <source>
        <dbReference type="WBParaSite" id="PEQ_0000551401-mRNA-1"/>
    </source>
</evidence>
<sequence>MVRSHTPNIDYGSAPVVVTEDPVSVRSVTAELVVDIEVGVMHAVEKPNEFLISSRILNTLTHRYQVCIVYFKV</sequence>
<name>A0A914RU62_PAREQ</name>
<protein>
    <submittedName>
        <fullName evidence="2">Uncharacterized protein</fullName>
    </submittedName>
</protein>
<reference evidence="2" key="1">
    <citation type="submission" date="2022-11" db="UniProtKB">
        <authorList>
            <consortium name="WormBaseParasite"/>
        </authorList>
    </citation>
    <scope>IDENTIFICATION</scope>
</reference>
<accession>A0A914RU62</accession>
<dbReference type="AlphaFoldDB" id="A0A914RU62"/>
<keyword evidence="1" id="KW-1185">Reference proteome</keyword>
<evidence type="ECO:0000313" key="1">
    <source>
        <dbReference type="Proteomes" id="UP000887564"/>
    </source>
</evidence>
<organism evidence="1 2">
    <name type="scientific">Parascaris equorum</name>
    <name type="common">Equine roundworm</name>
    <dbReference type="NCBI Taxonomy" id="6256"/>
    <lineage>
        <taxon>Eukaryota</taxon>
        <taxon>Metazoa</taxon>
        <taxon>Ecdysozoa</taxon>
        <taxon>Nematoda</taxon>
        <taxon>Chromadorea</taxon>
        <taxon>Rhabditida</taxon>
        <taxon>Spirurina</taxon>
        <taxon>Ascaridomorpha</taxon>
        <taxon>Ascaridoidea</taxon>
        <taxon>Ascarididae</taxon>
        <taxon>Parascaris</taxon>
    </lineage>
</organism>
<dbReference type="Proteomes" id="UP000887564">
    <property type="component" value="Unplaced"/>
</dbReference>
<proteinExistence type="predicted"/>
<dbReference type="WBParaSite" id="PEQ_0000551401-mRNA-1">
    <property type="protein sequence ID" value="PEQ_0000551401-mRNA-1"/>
    <property type="gene ID" value="PEQ_0000551401"/>
</dbReference>